<dbReference type="AlphaFoldDB" id="A0AAE1CIX2"/>
<sequence>MSQLGRGKGALWRPRSSQMFGNTNTDCVRQIFKVFKVSRICLACLHIGQGISVRQRGFCRPLVAGEHKSDRLEWGGGEEEEGGGNQTRRGGETRGRHSDDLPLFVYWDGESLSSSATAVLTTRYLRHTFISSVAWPMQKPLETKPLGRGSVIVMPPNRIVFDVNRKPNRVDNGIRKRQFIRFRPF</sequence>
<reference evidence="2" key="1">
    <citation type="journal article" date="2023" name="G3 (Bethesda)">
        <title>A reference genome for the long-term kleptoplast-retaining sea slug Elysia crispata morphotype clarki.</title>
        <authorList>
            <person name="Eastman K.E."/>
            <person name="Pendleton A.L."/>
            <person name="Shaikh M.A."/>
            <person name="Suttiyut T."/>
            <person name="Ogas R."/>
            <person name="Tomko P."/>
            <person name="Gavelis G."/>
            <person name="Widhalm J.R."/>
            <person name="Wisecaver J.H."/>
        </authorList>
    </citation>
    <scope>NUCLEOTIDE SEQUENCE</scope>
    <source>
        <strain evidence="2">ECLA1</strain>
    </source>
</reference>
<evidence type="ECO:0000313" key="2">
    <source>
        <dbReference type="EMBL" id="KAK3696237.1"/>
    </source>
</evidence>
<dbReference type="Proteomes" id="UP001283361">
    <property type="component" value="Unassembled WGS sequence"/>
</dbReference>
<evidence type="ECO:0000313" key="3">
    <source>
        <dbReference type="Proteomes" id="UP001283361"/>
    </source>
</evidence>
<organism evidence="2 3">
    <name type="scientific">Elysia crispata</name>
    <name type="common">lettuce slug</name>
    <dbReference type="NCBI Taxonomy" id="231223"/>
    <lineage>
        <taxon>Eukaryota</taxon>
        <taxon>Metazoa</taxon>
        <taxon>Spiralia</taxon>
        <taxon>Lophotrochozoa</taxon>
        <taxon>Mollusca</taxon>
        <taxon>Gastropoda</taxon>
        <taxon>Heterobranchia</taxon>
        <taxon>Euthyneura</taxon>
        <taxon>Panpulmonata</taxon>
        <taxon>Sacoglossa</taxon>
        <taxon>Placobranchoidea</taxon>
        <taxon>Plakobranchidae</taxon>
        <taxon>Elysia</taxon>
    </lineage>
</organism>
<evidence type="ECO:0000256" key="1">
    <source>
        <dbReference type="SAM" id="MobiDB-lite"/>
    </source>
</evidence>
<comment type="caution">
    <text evidence="2">The sequence shown here is derived from an EMBL/GenBank/DDBJ whole genome shotgun (WGS) entry which is preliminary data.</text>
</comment>
<keyword evidence="3" id="KW-1185">Reference proteome</keyword>
<accession>A0AAE1CIX2</accession>
<name>A0AAE1CIX2_9GAST</name>
<protein>
    <submittedName>
        <fullName evidence="2">Uncharacterized protein</fullName>
    </submittedName>
</protein>
<gene>
    <name evidence="2" type="ORF">RRG08_027680</name>
</gene>
<proteinExistence type="predicted"/>
<feature type="region of interest" description="Disordered" evidence="1">
    <location>
        <begin position="70"/>
        <end position="96"/>
    </location>
</feature>
<dbReference type="EMBL" id="JAWDGP010008052">
    <property type="protein sequence ID" value="KAK3696237.1"/>
    <property type="molecule type" value="Genomic_DNA"/>
</dbReference>